<dbReference type="Gene3D" id="3.40.30.10">
    <property type="entry name" value="Glutaredoxin"/>
    <property type="match status" value="1"/>
</dbReference>
<dbReference type="AlphaFoldDB" id="A0A2P8R0Q4"/>
<reference evidence="3" key="1">
    <citation type="submission" date="2017-10" db="EMBL/GenBank/DDBJ databases">
        <title>Campylobacter species from seals.</title>
        <authorList>
            <person name="Gilbert M.J."/>
            <person name="Zomer A.L."/>
            <person name="Timmerman A.J."/>
            <person name="Duim B."/>
            <person name="Wagenaar J.A."/>
        </authorList>
    </citation>
    <scope>NUCLEOTIDE SEQUENCE [LARGE SCALE GENOMIC DNA]</scope>
    <source>
        <strain evidence="3">17S00004-5</strain>
    </source>
</reference>
<evidence type="ECO:0000313" key="3">
    <source>
        <dbReference type="Proteomes" id="UP000240535"/>
    </source>
</evidence>
<gene>
    <name evidence="2" type="ORF">CQ405_05835</name>
</gene>
<keyword evidence="1" id="KW-0676">Redox-active center</keyword>
<sequence>MKEEILKAYPDAVVETATGLNGIFTVDVDDKTIFSKRAMEEPRFPFENEIVDIIKKIS</sequence>
<accession>A0A2P8R0Q4</accession>
<dbReference type="InterPro" id="IPR011893">
    <property type="entry name" value="Selenoprotein_Rdx-typ"/>
</dbReference>
<organism evidence="2 3">
    <name type="scientific">Campylobacter blaseri</name>
    <dbReference type="NCBI Taxonomy" id="2042961"/>
    <lineage>
        <taxon>Bacteria</taxon>
        <taxon>Pseudomonadati</taxon>
        <taxon>Campylobacterota</taxon>
        <taxon>Epsilonproteobacteria</taxon>
        <taxon>Campylobacterales</taxon>
        <taxon>Campylobacteraceae</taxon>
        <taxon>Campylobacter</taxon>
    </lineage>
</organism>
<name>A0A2P8R0Q4_9BACT</name>
<protein>
    <recommendedName>
        <fullName evidence="4">Selenoprotein</fullName>
    </recommendedName>
</protein>
<keyword evidence="3" id="KW-1185">Reference proteome</keyword>
<comment type="caution">
    <text evidence="2">The sequence shown here is derived from an EMBL/GenBank/DDBJ whole genome shotgun (WGS) entry which is preliminary data.</text>
</comment>
<dbReference type="Pfam" id="PF10262">
    <property type="entry name" value="Rdx"/>
    <property type="match status" value="1"/>
</dbReference>
<dbReference type="Proteomes" id="UP000240535">
    <property type="component" value="Unassembled WGS sequence"/>
</dbReference>
<dbReference type="SUPFAM" id="SSF52833">
    <property type="entry name" value="Thioredoxin-like"/>
    <property type="match status" value="1"/>
</dbReference>
<evidence type="ECO:0008006" key="4">
    <source>
        <dbReference type="Google" id="ProtNLM"/>
    </source>
</evidence>
<dbReference type="InterPro" id="IPR036249">
    <property type="entry name" value="Thioredoxin-like_sf"/>
</dbReference>
<dbReference type="OrthoDB" id="5356210at2"/>
<evidence type="ECO:0000313" key="2">
    <source>
        <dbReference type="EMBL" id="PSM52076.1"/>
    </source>
</evidence>
<evidence type="ECO:0000256" key="1">
    <source>
        <dbReference type="ARBA" id="ARBA00023284"/>
    </source>
</evidence>
<dbReference type="EMBL" id="PDHH01000004">
    <property type="protein sequence ID" value="PSM52076.1"/>
    <property type="molecule type" value="Genomic_DNA"/>
</dbReference>
<proteinExistence type="predicted"/>